<dbReference type="GO" id="GO:0005829">
    <property type="term" value="C:cytosol"/>
    <property type="evidence" value="ECO:0007669"/>
    <property type="project" value="TreeGrafter"/>
</dbReference>
<dbReference type="InterPro" id="IPR016024">
    <property type="entry name" value="ARM-type_fold"/>
</dbReference>
<dbReference type="PANTHER" id="PTHR10997">
    <property type="entry name" value="IMPORTIN-7, 8, 11"/>
    <property type="match status" value="1"/>
</dbReference>
<dbReference type="GO" id="GO:0031267">
    <property type="term" value="F:small GTPase binding"/>
    <property type="evidence" value="ECO:0007669"/>
    <property type="project" value="InterPro"/>
</dbReference>
<keyword evidence="4" id="KW-0539">Nucleus</keyword>
<dbReference type="InterPro" id="IPR056840">
    <property type="entry name" value="HEAT_IPO9_central"/>
</dbReference>
<reference evidence="7" key="1">
    <citation type="submission" date="2014-12" db="EMBL/GenBank/DDBJ databases">
        <title>Genome Sequence of Valsa Canker Pathogens Uncovers a Specific Adaption of Colonization on Woody Bark.</title>
        <authorList>
            <person name="Yin Z."/>
            <person name="Liu H."/>
            <person name="Gao X."/>
            <person name="Li Z."/>
            <person name="Song N."/>
            <person name="Ke X."/>
            <person name="Dai Q."/>
            <person name="Wu Y."/>
            <person name="Sun Y."/>
            <person name="Xu J.-R."/>
            <person name="Kang Z.K."/>
            <person name="Wang L."/>
            <person name="Huang L."/>
        </authorList>
    </citation>
    <scope>NUCLEOTIDE SEQUENCE [LARGE SCALE GENOMIC DNA]</scope>
    <source>
        <strain evidence="7">SXYL134</strain>
    </source>
</reference>
<dbReference type="GO" id="GO:0006606">
    <property type="term" value="P:protein import into nucleus"/>
    <property type="evidence" value="ECO:0007669"/>
    <property type="project" value="TreeGrafter"/>
</dbReference>
<evidence type="ECO:0000259" key="5">
    <source>
        <dbReference type="PROSITE" id="PS50166"/>
    </source>
</evidence>
<evidence type="ECO:0000256" key="3">
    <source>
        <dbReference type="ARBA" id="ARBA00022927"/>
    </source>
</evidence>
<protein>
    <submittedName>
        <fullName evidence="6">Importin subunit beta-5</fullName>
    </submittedName>
</protein>
<evidence type="ECO:0000313" key="6">
    <source>
        <dbReference type="EMBL" id="KUI57506.1"/>
    </source>
</evidence>
<organism evidence="6 7">
    <name type="scientific">Cytospora mali</name>
    <name type="common">Apple Valsa canker fungus</name>
    <name type="synonym">Valsa mali</name>
    <dbReference type="NCBI Taxonomy" id="578113"/>
    <lineage>
        <taxon>Eukaryota</taxon>
        <taxon>Fungi</taxon>
        <taxon>Dikarya</taxon>
        <taxon>Ascomycota</taxon>
        <taxon>Pezizomycotina</taxon>
        <taxon>Sordariomycetes</taxon>
        <taxon>Sordariomycetidae</taxon>
        <taxon>Diaporthales</taxon>
        <taxon>Cytosporaceae</taxon>
        <taxon>Cytospora</taxon>
    </lineage>
</organism>
<dbReference type="Pfam" id="PF25018">
    <property type="entry name" value="HEAT_IPO9_c"/>
    <property type="match status" value="1"/>
</dbReference>
<dbReference type="PANTHER" id="PTHR10997:SF9">
    <property type="entry name" value="IMPORTIN-9"/>
    <property type="match status" value="1"/>
</dbReference>
<dbReference type="SUPFAM" id="SSF48371">
    <property type="entry name" value="ARM repeat"/>
    <property type="match status" value="1"/>
</dbReference>
<evidence type="ECO:0000313" key="7">
    <source>
        <dbReference type="Proteomes" id="UP000078576"/>
    </source>
</evidence>
<keyword evidence="2" id="KW-0813">Transport</keyword>
<dbReference type="EMBL" id="KN714700">
    <property type="protein sequence ID" value="KUI57506.1"/>
    <property type="molecule type" value="Genomic_DNA"/>
</dbReference>
<sequence>MEDQLAQLLANTQLPAEEPRKRAELDLKHAQTNPAFPILLANIAAHNSATTEIRQAALTYLRRFIEHNWSEEGDDGEGPQIPIPESAKEQLRQKLLELALSDEPDRKVKSSVSYAVGKIANNDFPDKWPTLLPTLLDVIPKGNDVQLYGALKVLSDIVEESLTEDQFFSMAHPIIHVMYNVALNEGRKPTLRALAVHVFRGCFDLMDMVKDDHPKEVKGFAEEALKSWLPFFSQVLQVQLPESSDEAPQREYRNGIIAFKLQVVKTLMKVKSVFPTLLLPQSLAFFQATWHELSLLQGPYQANYIEFGGQGRLEDSDGLPYTLDFLILEELDFLNQCMRATPVQKELEAQLNGRPAHETPWILDLMKLLVAYSQITREEEDLWDIDVSLYLAEETSVTANYTARTACGDLLIKIGEWLHQQALEGLFAYTKTQFSGQDDWRSQEACLYLFNMLVSDFEDRSESVPPEVAQAHIELINYALGQEHPLLRARGFLVAGTLAQSFPPVIAILDRAIESVSRDSSELVQVACVKAIEGFVNSGNVPADRQVPMLVAINSFLDGKDMTDLEDADDLLVTLAEALRAVIGIDPRITIVSDIKSIDSLFLIAKHGASNFQVTLMVCEAFEDLVHNLSDSASYAALCAKVLPTIAGAFNVADMTQDDPLLTLACELLVPLVQNGSEPLPVGFVAATLPKLKNLLLQSTEGEILRPGAEAIKYMLMHDHHQVLGWHDENGQSGLETCLIIIDRLLGQGIEDNAASEVGGLAAELVEKAGPERLGPYLEKLLQAVANRLATAEAAPFIQSLIIVFARLSLMQAGDVVQFLGNLDIGGHNGLQVVMNKWLENSINFAGYDEIRQNVIALSKLYSLNDARLAQTMVKGDLIVQPSDGRIMTRSRAKQNPDQYTLIPTTLKILKVLIEELLSASGVQGAANAAAAAAAEFADADEDDGDEGWEDEFDTVGLGANAQTLMNLAEGANSRMRDDETQQYLSEFFVRAARENIADFQNWYNMLTDDEKSKLNELATAQQ</sequence>
<name>A0A194V0X0_CYTMA</name>
<dbReference type="SMART" id="SM00913">
    <property type="entry name" value="IBN_N"/>
    <property type="match status" value="1"/>
</dbReference>
<keyword evidence="3" id="KW-0653">Protein transport</keyword>
<evidence type="ECO:0000256" key="4">
    <source>
        <dbReference type="ARBA" id="ARBA00023242"/>
    </source>
</evidence>
<dbReference type="InterPro" id="IPR011989">
    <property type="entry name" value="ARM-like"/>
</dbReference>
<dbReference type="AlphaFoldDB" id="A0A194V0X0"/>
<dbReference type="PROSITE" id="PS50166">
    <property type="entry name" value="IMPORTIN_B_NT"/>
    <property type="match status" value="1"/>
</dbReference>
<proteinExistence type="predicted"/>
<dbReference type="STRING" id="694573.A0A194V0X0"/>
<dbReference type="GO" id="GO:0005635">
    <property type="term" value="C:nuclear envelope"/>
    <property type="evidence" value="ECO:0007669"/>
    <property type="project" value="TreeGrafter"/>
</dbReference>
<evidence type="ECO:0000256" key="1">
    <source>
        <dbReference type="ARBA" id="ARBA00004123"/>
    </source>
</evidence>
<dbReference type="Gene3D" id="1.25.10.10">
    <property type="entry name" value="Leucine-rich Repeat Variant"/>
    <property type="match status" value="1"/>
</dbReference>
<gene>
    <name evidence="6" type="ORF">VP1G_04830</name>
</gene>
<dbReference type="InterPro" id="IPR001494">
    <property type="entry name" value="Importin-beta_N"/>
</dbReference>
<dbReference type="OrthoDB" id="431626at2759"/>
<feature type="domain" description="Importin N-terminal" evidence="5">
    <location>
        <begin position="23"/>
        <end position="101"/>
    </location>
</feature>
<dbReference type="FunFam" id="1.25.10.10:FF:000373">
    <property type="entry name" value="Importin beta-5 subunit, putative"/>
    <property type="match status" value="1"/>
</dbReference>
<accession>A0A194V0X0</accession>
<keyword evidence="7" id="KW-1185">Reference proteome</keyword>
<evidence type="ECO:0000256" key="2">
    <source>
        <dbReference type="ARBA" id="ARBA00022448"/>
    </source>
</evidence>
<comment type="subcellular location">
    <subcellularLocation>
        <location evidence="1">Nucleus</location>
    </subcellularLocation>
</comment>
<dbReference type="Proteomes" id="UP000078576">
    <property type="component" value="Unassembled WGS sequence"/>
</dbReference>
<dbReference type="Pfam" id="PF03810">
    <property type="entry name" value="IBN_N"/>
    <property type="match status" value="1"/>
</dbReference>